<accession>A0ABU0P2J9</accession>
<name>A0ABU0P2J9_STRRH</name>
<keyword evidence="2" id="KW-1185">Reference proteome</keyword>
<comment type="caution">
    <text evidence="1">The sequence shown here is derived from an EMBL/GenBank/DDBJ whole genome shotgun (WGS) entry which is preliminary data.</text>
</comment>
<reference evidence="1 2" key="1">
    <citation type="submission" date="2023-07" db="EMBL/GenBank/DDBJ databases">
        <title>Comparative genomics of wheat-associated soil bacteria to identify genetic determinants of phenazine resistance.</title>
        <authorList>
            <person name="Mouncey N."/>
        </authorList>
    </citation>
    <scope>NUCLEOTIDE SEQUENCE [LARGE SCALE GENOMIC DNA]</scope>
    <source>
        <strain evidence="1 2">B2I6</strain>
    </source>
</reference>
<dbReference type="EMBL" id="JAUSWV010000002">
    <property type="protein sequence ID" value="MDQ0585589.1"/>
    <property type="molecule type" value="Genomic_DNA"/>
</dbReference>
<evidence type="ECO:0000313" key="1">
    <source>
        <dbReference type="EMBL" id="MDQ0585589.1"/>
    </source>
</evidence>
<organism evidence="1 2">
    <name type="scientific">Streptomyces rishiriensis</name>
    <dbReference type="NCBI Taxonomy" id="68264"/>
    <lineage>
        <taxon>Bacteria</taxon>
        <taxon>Bacillati</taxon>
        <taxon>Actinomycetota</taxon>
        <taxon>Actinomycetes</taxon>
        <taxon>Kitasatosporales</taxon>
        <taxon>Streptomycetaceae</taxon>
        <taxon>Streptomyces</taxon>
    </lineage>
</organism>
<protein>
    <submittedName>
        <fullName evidence="1">Uncharacterized protein</fullName>
    </submittedName>
</protein>
<evidence type="ECO:0000313" key="2">
    <source>
        <dbReference type="Proteomes" id="UP001230654"/>
    </source>
</evidence>
<gene>
    <name evidence="1" type="ORF">QF030_007767</name>
</gene>
<dbReference type="Proteomes" id="UP001230654">
    <property type="component" value="Unassembled WGS sequence"/>
</dbReference>
<sequence>MCAPHMWRARAFDPSMASWIPVAEQELNRTA</sequence>
<proteinExistence type="predicted"/>